<reference evidence="1 2" key="1">
    <citation type="journal article" date="2021" name="Elife">
        <title>Chloroplast acquisition without the gene transfer in kleptoplastic sea slugs, Plakobranchus ocellatus.</title>
        <authorList>
            <person name="Maeda T."/>
            <person name="Takahashi S."/>
            <person name="Yoshida T."/>
            <person name="Shimamura S."/>
            <person name="Takaki Y."/>
            <person name="Nagai Y."/>
            <person name="Toyoda A."/>
            <person name="Suzuki Y."/>
            <person name="Arimoto A."/>
            <person name="Ishii H."/>
            <person name="Satoh N."/>
            <person name="Nishiyama T."/>
            <person name="Hasebe M."/>
            <person name="Maruyama T."/>
            <person name="Minagawa J."/>
            <person name="Obokata J."/>
            <person name="Shigenobu S."/>
        </authorList>
    </citation>
    <scope>NUCLEOTIDE SEQUENCE [LARGE SCALE GENOMIC DNA]</scope>
</reference>
<keyword evidence="2" id="KW-1185">Reference proteome</keyword>
<protein>
    <submittedName>
        <fullName evidence="1">Uncharacterized protein</fullName>
    </submittedName>
</protein>
<accession>A0AAV4EVV6</accession>
<evidence type="ECO:0000313" key="2">
    <source>
        <dbReference type="Proteomes" id="UP000762676"/>
    </source>
</evidence>
<proteinExistence type="predicted"/>
<name>A0AAV4EVV6_9GAST</name>
<sequence length="126" mass="14384">MLPSSERQMFSRGSPVLHTSGRETVIGLRAGPKNISQTVSTDGGTVRPHSPWPVSRGQHSLDIRSDTIASYKTDWTLALDFSFKFRRSFVCELFPWWSYKLMQWGIRGTNKTVKINGSNMKRQCVY</sequence>
<comment type="caution">
    <text evidence="1">The sequence shown here is derived from an EMBL/GenBank/DDBJ whole genome shotgun (WGS) entry which is preliminary data.</text>
</comment>
<evidence type="ECO:0000313" key="1">
    <source>
        <dbReference type="EMBL" id="GFR64475.1"/>
    </source>
</evidence>
<gene>
    <name evidence="1" type="ORF">ElyMa_001923500</name>
</gene>
<organism evidence="1 2">
    <name type="scientific">Elysia marginata</name>
    <dbReference type="NCBI Taxonomy" id="1093978"/>
    <lineage>
        <taxon>Eukaryota</taxon>
        <taxon>Metazoa</taxon>
        <taxon>Spiralia</taxon>
        <taxon>Lophotrochozoa</taxon>
        <taxon>Mollusca</taxon>
        <taxon>Gastropoda</taxon>
        <taxon>Heterobranchia</taxon>
        <taxon>Euthyneura</taxon>
        <taxon>Panpulmonata</taxon>
        <taxon>Sacoglossa</taxon>
        <taxon>Placobranchoidea</taxon>
        <taxon>Plakobranchidae</taxon>
        <taxon>Elysia</taxon>
    </lineage>
</organism>
<dbReference type="EMBL" id="BMAT01003899">
    <property type="protein sequence ID" value="GFR64475.1"/>
    <property type="molecule type" value="Genomic_DNA"/>
</dbReference>
<dbReference type="Proteomes" id="UP000762676">
    <property type="component" value="Unassembled WGS sequence"/>
</dbReference>
<dbReference type="AlphaFoldDB" id="A0AAV4EVV6"/>